<keyword evidence="8 13" id="KW-0808">Transferase</keyword>
<feature type="repeat" description="Lumazine-binding" evidence="11">
    <location>
        <begin position="1"/>
        <end position="96"/>
    </location>
</feature>
<dbReference type="PANTHER" id="PTHR21098:SF12">
    <property type="entry name" value="RIBOFLAVIN SYNTHASE"/>
    <property type="match status" value="1"/>
</dbReference>
<evidence type="ECO:0000313" key="14">
    <source>
        <dbReference type="Proteomes" id="UP000518887"/>
    </source>
</evidence>
<feature type="domain" description="Lumazine-binding" evidence="12">
    <location>
        <begin position="97"/>
        <end position="193"/>
    </location>
</feature>
<comment type="function">
    <text evidence="2">Catalyzes the dismutation of two molecules of 6,7-dimethyl-8-ribityllumazine, resulting in the formation of riboflavin and 5-amino-6-(D-ribitylamino)uracil.</text>
</comment>
<evidence type="ECO:0000313" key="13">
    <source>
        <dbReference type="EMBL" id="MBB5227170.1"/>
    </source>
</evidence>
<dbReference type="GO" id="GO:0009231">
    <property type="term" value="P:riboflavin biosynthetic process"/>
    <property type="evidence" value="ECO:0007669"/>
    <property type="project" value="UniProtKB-KW"/>
</dbReference>
<comment type="pathway">
    <text evidence="3">Cofactor biosynthesis; riboflavin biosynthesis; riboflavin from 2-hydroxy-3-oxobutyl phosphate and 5-amino-6-(D-ribitylamino)uracil: step 2/2.</text>
</comment>
<dbReference type="FunFam" id="2.40.30.20:FF:000003">
    <property type="entry name" value="Riboflavin synthase, alpha subunit"/>
    <property type="match status" value="1"/>
</dbReference>
<comment type="subunit">
    <text evidence="4">Homotrimer.</text>
</comment>
<evidence type="ECO:0000256" key="11">
    <source>
        <dbReference type="PROSITE-ProRule" id="PRU00524"/>
    </source>
</evidence>
<evidence type="ECO:0000256" key="9">
    <source>
        <dbReference type="ARBA" id="ARBA00022737"/>
    </source>
</evidence>
<keyword evidence="7" id="KW-0686">Riboflavin biosynthesis</keyword>
<dbReference type="SUPFAM" id="SSF63380">
    <property type="entry name" value="Riboflavin synthase domain-like"/>
    <property type="match status" value="2"/>
</dbReference>
<dbReference type="Proteomes" id="UP000518887">
    <property type="component" value="Unassembled WGS sequence"/>
</dbReference>
<protein>
    <recommendedName>
        <fullName evidence="6 10">Riboflavin synthase</fullName>
        <ecNumber evidence="5 10">2.5.1.9</ecNumber>
    </recommendedName>
</protein>
<dbReference type="FunFam" id="2.40.30.20:FF:000004">
    <property type="entry name" value="Riboflavin synthase, alpha subunit"/>
    <property type="match status" value="1"/>
</dbReference>
<evidence type="ECO:0000256" key="8">
    <source>
        <dbReference type="ARBA" id="ARBA00022679"/>
    </source>
</evidence>
<evidence type="ECO:0000256" key="5">
    <source>
        <dbReference type="ARBA" id="ARBA00012827"/>
    </source>
</evidence>
<evidence type="ECO:0000259" key="12">
    <source>
        <dbReference type="PROSITE" id="PS51177"/>
    </source>
</evidence>
<name>A0A7W8GB90_9SPIR</name>
<dbReference type="InterPro" id="IPR023366">
    <property type="entry name" value="ATP_synth_asu-like_sf"/>
</dbReference>
<dbReference type="PIRSF" id="PIRSF000498">
    <property type="entry name" value="Riboflavin_syn_A"/>
    <property type="match status" value="1"/>
</dbReference>
<evidence type="ECO:0000256" key="7">
    <source>
        <dbReference type="ARBA" id="ARBA00022619"/>
    </source>
</evidence>
<dbReference type="NCBIfam" id="TIGR00187">
    <property type="entry name" value="ribE"/>
    <property type="match status" value="1"/>
</dbReference>
<dbReference type="Gene3D" id="2.40.30.20">
    <property type="match status" value="2"/>
</dbReference>
<dbReference type="InterPro" id="IPR017938">
    <property type="entry name" value="Riboflavin_synthase-like_b-brl"/>
</dbReference>
<evidence type="ECO:0000256" key="3">
    <source>
        <dbReference type="ARBA" id="ARBA00004887"/>
    </source>
</evidence>
<dbReference type="Pfam" id="PF00677">
    <property type="entry name" value="Lum_binding"/>
    <property type="match status" value="2"/>
</dbReference>
<dbReference type="EMBL" id="JACHFQ010000008">
    <property type="protein sequence ID" value="MBB5227170.1"/>
    <property type="molecule type" value="Genomic_DNA"/>
</dbReference>
<dbReference type="NCBIfam" id="NF009566">
    <property type="entry name" value="PRK13020.1"/>
    <property type="match status" value="1"/>
</dbReference>
<feature type="domain" description="Lumazine-binding" evidence="12">
    <location>
        <begin position="1"/>
        <end position="96"/>
    </location>
</feature>
<comment type="caution">
    <text evidence="13">The sequence shown here is derived from an EMBL/GenBank/DDBJ whole genome shotgun (WGS) entry which is preliminary data.</text>
</comment>
<dbReference type="GO" id="GO:0004746">
    <property type="term" value="F:riboflavin synthase activity"/>
    <property type="evidence" value="ECO:0007669"/>
    <property type="project" value="UniProtKB-UniRule"/>
</dbReference>
<sequence length="218" mass="22927">MFTGIIEEIGSVKRISIGGKSGSLEISAKKVLEGSKVGDSIAVNGVCLTVTSLSPSSFTADVMAETLRRSSLASLSVGSGVNLERAMAADGRFGGHIVSGHIDGTGTISKMQKEENAVWVHIKASSEILNLIVEKGSIAIDGISLTVAGVNESEFSVSIIPHTSKETTLLSKKPGDIVNLENDIIGKYLQKLVSLQSFGSSQNDSAKDDKFLSWLSED</sequence>
<gene>
    <name evidence="13" type="ORF">HNP76_002566</name>
</gene>
<evidence type="ECO:0000256" key="4">
    <source>
        <dbReference type="ARBA" id="ARBA00011233"/>
    </source>
</evidence>
<dbReference type="InterPro" id="IPR026017">
    <property type="entry name" value="Lumazine-bd_dom"/>
</dbReference>
<dbReference type="InterPro" id="IPR001783">
    <property type="entry name" value="Lumazine-bd"/>
</dbReference>
<reference evidence="13 14" key="1">
    <citation type="submission" date="2020-08" db="EMBL/GenBank/DDBJ databases">
        <title>Genomic Encyclopedia of Type Strains, Phase IV (KMG-IV): sequencing the most valuable type-strain genomes for metagenomic binning, comparative biology and taxonomic classification.</title>
        <authorList>
            <person name="Goeker M."/>
        </authorList>
    </citation>
    <scope>NUCLEOTIDE SEQUENCE [LARGE SCALE GENOMIC DNA]</scope>
    <source>
        <strain evidence="13 14">DSM 103462</strain>
    </source>
</reference>
<dbReference type="PANTHER" id="PTHR21098">
    <property type="entry name" value="RIBOFLAVIN SYNTHASE ALPHA CHAIN"/>
    <property type="match status" value="1"/>
</dbReference>
<evidence type="ECO:0000256" key="1">
    <source>
        <dbReference type="ARBA" id="ARBA00000968"/>
    </source>
</evidence>
<dbReference type="CDD" id="cd00402">
    <property type="entry name" value="Riboflavin_synthase_like"/>
    <property type="match status" value="1"/>
</dbReference>
<keyword evidence="9" id="KW-0677">Repeat</keyword>
<feature type="repeat" description="Lumazine-binding" evidence="11">
    <location>
        <begin position="97"/>
        <end position="193"/>
    </location>
</feature>
<dbReference type="NCBIfam" id="NF006767">
    <property type="entry name" value="PRK09289.1"/>
    <property type="match status" value="1"/>
</dbReference>
<organism evidence="13 14">
    <name type="scientific">Treponema ruminis</name>
    <dbReference type="NCBI Taxonomy" id="744515"/>
    <lineage>
        <taxon>Bacteria</taxon>
        <taxon>Pseudomonadati</taxon>
        <taxon>Spirochaetota</taxon>
        <taxon>Spirochaetia</taxon>
        <taxon>Spirochaetales</taxon>
        <taxon>Treponemataceae</taxon>
        <taxon>Treponema</taxon>
    </lineage>
</organism>
<proteinExistence type="predicted"/>
<dbReference type="EC" id="2.5.1.9" evidence="5 10"/>
<comment type="catalytic activity">
    <reaction evidence="1">
        <text>2 6,7-dimethyl-8-(1-D-ribityl)lumazine + H(+) = 5-amino-6-(D-ribitylamino)uracil + riboflavin</text>
        <dbReference type="Rhea" id="RHEA:20772"/>
        <dbReference type="ChEBI" id="CHEBI:15378"/>
        <dbReference type="ChEBI" id="CHEBI:15934"/>
        <dbReference type="ChEBI" id="CHEBI:57986"/>
        <dbReference type="ChEBI" id="CHEBI:58201"/>
        <dbReference type="EC" id="2.5.1.9"/>
    </reaction>
</comment>
<evidence type="ECO:0000256" key="2">
    <source>
        <dbReference type="ARBA" id="ARBA00002803"/>
    </source>
</evidence>
<dbReference type="AlphaFoldDB" id="A0A7W8GB90"/>
<accession>A0A7W8GB90</accession>
<dbReference type="PROSITE" id="PS51177">
    <property type="entry name" value="LUMAZINE_BIND"/>
    <property type="match status" value="2"/>
</dbReference>
<keyword evidence="14" id="KW-1185">Reference proteome</keyword>
<evidence type="ECO:0000256" key="10">
    <source>
        <dbReference type="NCBIfam" id="TIGR00187"/>
    </source>
</evidence>
<evidence type="ECO:0000256" key="6">
    <source>
        <dbReference type="ARBA" id="ARBA00013950"/>
    </source>
</evidence>
<dbReference type="RefSeq" id="WP_184661134.1">
    <property type="nucleotide sequence ID" value="NZ_JACHFQ010000008.1"/>
</dbReference>